<keyword evidence="1" id="KW-0472">Membrane</keyword>
<feature type="transmembrane region" description="Helical" evidence="1">
    <location>
        <begin position="79"/>
        <end position="100"/>
    </location>
</feature>
<feature type="transmembrane region" description="Helical" evidence="1">
    <location>
        <begin position="6"/>
        <end position="22"/>
    </location>
</feature>
<gene>
    <name evidence="2" type="ORF">CHF27_006545</name>
</gene>
<dbReference type="AlphaFoldDB" id="A0A371ITG1"/>
<accession>A0A371ITG1</accession>
<reference evidence="2 3" key="1">
    <citation type="journal article" date="2017" name="Genome Announc.">
        <title>Draft Genome Sequence of Romboutsia maritimum sp. nov. Strain CCRI-22766(T), Isolated from Coastal Estuarine Mud.</title>
        <authorList>
            <person name="Maheux A.F."/>
            <person name="Boudreau D.K."/>
            <person name="Berube E."/>
            <person name="Boissinot M."/>
            <person name="Raymond F."/>
            <person name="Brodeur S."/>
            <person name="Corbeil J."/>
            <person name="Brightwell G."/>
            <person name="Broda D."/>
            <person name="Omar R.F."/>
            <person name="Bergeron M.G."/>
        </authorList>
    </citation>
    <scope>NUCLEOTIDE SEQUENCE [LARGE SCALE GENOMIC DNA]</scope>
    <source>
        <strain evidence="2 3">CCRI-22766</strain>
    </source>
</reference>
<evidence type="ECO:0000256" key="1">
    <source>
        <dbReference type="SAM" id="Phobius"/>
    </source>
</evidence>
<feature type="transmembrane region" description="Helical" evidence="1">
    <location>
        <begin position="56"/>
        <end position="73"/>
    </location>
</feature>
<protein>
    <recommendedName>
        <fullName evidence="4">SdpI family protein</fullName>
    </recommendedName>
</protein>
<comment type="caution">
    <text evidence="2">The sequence shown here is derived from an EMBL/GenBank/DDBJ whole genome shotgun (WGS) entry which is preliminary data.</text>
</comment>
<dbReference type="EMBL" id="NOJZ02000008">
    <property type="protein sequence ID" value="RDY23776.1"/>
    <property type="molecule type" value="Genomic_DNA"/>
</dbReference>
<dbReference type="Proteomes" id="UP000243494">
    <property type="component" value="Unassembled WGS sequence"/>
</dbReference>
<evidence type="ECO:0000313" key="2">
    <source>
        <dbReference type="EMBL" id="RDY23776.1"/>
    </source>
</evidence>
<keyword evidence="1" id="KW-0812">Transmembrane</keyword>
<sequence>MFEKVLATIIIICSAMMLRDGYRIRKYKIIKQSNNRMVSINKIKDTEGYINWISGWNYKVGSLFFINGILMFIKKYSVSIEMISNIVNVIAMIAISYMMYQFMCKSSKFY</sequence>
<keyword evidence="1" id="KW-1133">Transmembrane helix</keyword>
<evidence type="ECO:0008006" key="4">
    <source>
        <dbReference type="Google" id="ProtNLM"/>
    </source>
</evidence>
<proteinExistence type="predicted"/>
<dbReference type="OrthoDB" id="1760748at2"/>
<organism evidence="2 3">
    <name type="scientific">Romboutsia maritimum</name>
    <dbReference type="NCBI Taxonomy" id="2020948"/>
    <lineage>
        <taxon>Bacteria</taxon>
        <taxon>Bacillati</taxon>
        <taxon>Bacillota</taxon>
        <taxon>Clostridia</taxon>
        <taxon>Peptostreptococcales</taxon>
        <taxon>Peptostreptococcaceae</taxon>
        <taxon>Romboutsia</taxon>
    </lineage>
</organism>
<name>A0A371ITG1_9FIRM</name>
<keyword evidence="3" id="KW-1185">Reference proteome</keyword>
<dbReference type="RefSeq" id="WP_095404476.1">
    <property type="nucleotide sequence ID" value="NZ_NOJZ02000008.1"/>
</dbReference>
<evidence type="ECO:0000313" key="3">
    <source>
        <dbReference type="Proteomes" id="UP000243494"/>
    </source>
</evidence>